<evidence type="ECO:0000256" key="5">
    <source>
        <dbReference type="ARBA" id="ARBA00023237"/>
    </source>
</evidence>
<comment type="subcellular location">
    <subcellularLocation>
        <location evidence="1">Cell outer membrane</location>
    </subcellularLocation>
</comment>
<evidence type="ECO:0000259" key="7">
    <source>
        <dbReference type="Pfam" id="PF14322"/>
    </source>
</evidence>
<evidence type="ECO:0008006" key="10">
    <source>
        <dbReference type="Google" id="ProtNLM"/>
    </source>
</evidence>
<feature type="domain" description="RagB/SusD" evidence="6">
    <location>
        <begin position="306"/>
        <end position="565"/>
    </location>
</feature>
<evidence type="ECO:0000256" key="3">
    <source>
        <dbReference type="ARBA" id="ARBA00022729"/>
    </source>
</evidence>
<accession>A0ABR6KM45</accession>
<dbReference type="CDD" id="cd08977">
    <property type="entry name" value="SusD"/>
    <property type="match status" value="1"/>
</dbReference>
<keyword evidence="4" id="KW-0472">Membrane</keyword>
<evidence type="ECO:0000256" key="4">
    <source>
        <dbReference type="ARBA" id="ARBA00023136"/>
    </source>
</evidence>
<dbReference type="Gene3D" id="1.25.40.390">
    <property type="match status" value="1"/>
</dbReference>
<comment type="caution">
    <text evidence="8">The sequence shown here is derived from an EMBL/GenBank/DDBJ whole genome shotgun (WGS) entry which is preliminary data.</text>
</comment>
<name>A0ABR6KM45_9BACT</name>
<dbReference type="InterPro" id="IPR012944">
    <property type="entry name" value="SusD_RagB_dom"/>
</dbReference>
<dbReference type="PROSITE" id="PS51257">
    <property type="entry name" value="PROKAR_LIPOPROTEIN"/>
    <property type="match status" value="1"/>
</dbReference>
<evidence type="ECO:0000259" key="6">
    <source>
        <dbReference type="Pfam" id="PF07980"/>
    </source>
</evidence>
<dbReference type="EMBL" id="JACHOC010000004">
    <property type="protein sequence ID" value="MBB4622562.1"/>
    <property type="molecule type" value="Genomic_DNA"/>
</dbReference>
<reference evidence="8 9" key="1">
    <citation type="submission" date="2020-08" db="EMBL/GenBank/DDBJ databases">
        <title>Genomic Encyclopedia of Type Strains, Phase IV (KMG-IV): sequencing the most valuable type-strain genomes for metagenomic binning, comparative biology and taxonomic classification.</title>
        <authorList>
            <person name="Goeker M."/>
        </authorList>
    </citation>
    <scope>NUCLEOTIDE SEQUENCE [LARGE SCALE GENOMIC DNA]</scope>
    <source>
        <strain evidence="8 9">DSM 102983</strain>
    </source>
</reference>
<dbReference type="InterPro" id="IPR033985">
    <property type="entry name" value="SusD-like_N"/>
</dbReference>
<evidence type="ECO:0000256" key="2">
    <source>
        <dbReference type="ARBA" id="ARBA00006275"/>
    </source>
</evidence>
<proteinExistence type="inferred from homology"/>
<evidence type="ECO:0000256" key="1">
    <source>
        <dbReference type="ARBA" id="ARBA00004442"/>
    </source>
</evidence>
<feature type="domain" description="SusD-like N-terminal" evidence="7">
    <location>
        <begin position="68"/>
        <end position="212"/>
    </location>
</feature>
<dbReference type="InterPro" id="IPR011990">
    <property type="entry name" value="TPR-like_helical_dom_sf"/>
</dbReference>
<protein>
    <recommendedName>
        <fullName evidence="10">RagB/SusD family nutrient uptake outer membrane protein</fullName>
    </recommendedName>
</protein>
<keyword evidence="9" id="KW-1185">Reference proteome</keyword>
<keyword evidence="3" id="KW-0732">Signal</keyword>
<dbReference type="SUPFAM" id="SSF48452">
    <property type="entry name" value="TPR-like"/>
    <property type="match status" value="1"/>
</dbReference>
<organism evidence="8 9">
    <name type="scientific">Parabacteroides faecis</name>
    <dbReference type="NCBI Taxonomy" id="1217282"/>
    <lineage>
        <taxon>Bacteria</taxon>
        <taxon>Pseudomonadati</taxon>
        <taxon>Bacteroidota</taxon>
        <taxon>Bacteroidia</taxon>
        <taxon>Bacteroidales</taxon>
        <taxon>Tannerellaceae</taxon>
        <taxon>Parabacteroides</taxon>
    </lineage>
</organism>
<comment type="similarity">
    <text evidence="2">Belongs to the SusD family.</text>
</comment>
<dbReference type="RefSeq" id="WP_183670926.1">
    <property type="nucleotide sequence ID" value="NZ_BMPB01000012.1"/>
</dbReference>
<dbReference type="Pfam" id="PF07980">
    <property type="entry name" value="SusD_RagB"/>
    <property type="match status" value="1"/>
</dbReference>
<dbReference type="Pfam" id="PF14322">
    <property type="entry name" value="SusD-like_3"/>
    <property type="match status" value="1"/>
</dbReference>
<gene>
    <name evidence="8" type="ORF">GGQ57_002462</name>
</gene>
<keyword evidence="5" id="KW-0998">Cell outer membrane</keyword>
<dbReference type="Proteomes" id="UP000533637">
    <property type="component" value="Unassembled WGS sequence"/>
</dbReference>
<evidence type="ECO:0000313" key="8">
    <source>
        <dbReference type="EMBL" id="MBB4622562.1"/>
    </source>
</evidence>
<sequence length="566" mass="64915">MKNNIVYSMCFLLAVILFCSCEKDLSLYPQDKYSESTFFQSAGQFELFANQFYFTLPSSGVGQDVRSDILVDWSENTVSNGSYSPEPNSDLWKAPYVNIRNTTYLLEKAVLVPELTDQINEYVGEAHFFRAFAYFELLRYYGGVPIIDKVLDLNDTELLYGPRNSREEVVAHILKDLDQAISLLPKENEIAEGKKGRVSREAALSFKGRVALFEGTWSKYRGQSGDDLLELAISATGEVINGNQYALFDRRDVLGDESYRYFFLLDKGKTNVAGLTKLDQKEYILANRFDADIRAAGTSSAHKYPSATRKFVDMFLCTDGLPINKSPLFQGRKTVESEYENRDLRMTNILQKPFTRFWANNPPEYNRDWNNPFNGGNVYDINFGNTTRTGYYAVKFRVEVPSPFGVDWPVIRLAEVLLIHAEALFEKNGSITDQQLDLTINKLRDRAGLPALTNSFVSTNGLDMRTEIRRERTIELFLEGFRFDDLRRWKNAETEMPMALEGVLWRGTQYDTDSRWGDIDFPQNGDGYIIVEPTGKRKFEEKHYLFPLPTRQILLNPNLEQNPGWS</sequence>
<evidence type="ECO:0000313" key="9">
    <source>
        <dbReference type="Proteomes" id="UP000533637"/>
    </source>
</evidence>